<sequence length="326" mass="37029">MQGSAMLVHPQYDSNCPKTSVEVSEGFGGWFARICEDDQETFHQFRRERDAIAFADTQRMRLGLPCPPLERTASSGHKAIRKINQIADVLRTRGLGRFLQLSTLSLSEPIRSQRLRYRVASDARQALSKIKAASRHRGLFIDCGSNIGQAYKFFSRYYTPDYYDYVLVEPNKNCLEHLHSLRSENVAIEVVAKAASVKDGYAEFLGPPGRSDLTYEGCSIVPSHNGGLYPSQRFTPELVETFSLSQMIQAKRGLYEVIVLKLDVEGAEYEILDDLIRSGLHRDLHATYVEFHSLYMRNSEGRKTAVVERKIVDEFQQAGTHISRWI</sequence>
<protein>
    <submittedName>
        <fullName evidence="2">Mlr2012 protein</fullName>
    </submittedName>
</protein>
<dbReference type="Proteomes" id="UP000000552">
    <property type="component" value="Chromosome"/>
</dbReference>
<gene>
    <name evidence="2" type="ordered locus">mlr2012</name>
</gene>
<dbReference type="EMBL" id="BA000012">
    <property type="protein sequence ID" value="BAB49245.1"/>
    <property type="molecule type" value="Genomic_DNA"/>
</dbReference>
<dbReference type="InterPro" id="IPR029063">
    <property type="entry name" value="SAM-dependent_MTases_sf"/>
</dbReference>
<dbReference type="PANTHER" id="PTHR34203">
    <property type="entry name" value="METHYLTRANSFERASE, FKBM FAMILY PROTEIN"/>
    <property type="match status" value="1"/>
</dbReference>
<dbReference type="SUPFAM" id="SSF53335">
    <property type="entry name" value="S-adenosyl-L-methionine-dependent methyltransferases"/>
    <property type="match status" value="1"/>
</dbReference>
<dbReference type="PANTHER" id="PTHR34203:SF15">
    <property type="entry name" value="SLL1173 PROTEIN"/>
    <property type="match status" value="1"/>
</dbReference>
<feature type="domain" description="Methyltransferase FkbM" evidence="1">
    <location>
        <begin position="142"/>
        <end position="284"/>
    </location>
</feature>
<name>Q98JC1_RHILO</name>
<dbReference type="Pfam" id="PF05050">
    <property type="entry name" value="Methyltransf_21"/>
    <property type="match status" value="1"/>
</dbReference>
<proteinExistence type="predicted"/>
<dbReference type="NCBIfam" id="TIGR01444">
    <property type="entry name" value="fkbM_fam"/>
    <property type="match status" value="1"/>
</dbReference>
<evidence type="ECO:0000313" key="3">
    <source>
        <dbReference type="Proteomes" id="UP000000552"/>
    </source>
</evidence>
<dbReference type="eggNOG" id="COG0457">
    <property type="taxonomic scope" value="Bacteria"/>
</dbReference>
<dbReference type="KEGG" id="mlo:mlr2012"/>
<dbReference type="InterPro" id="IPR052514">
    <property type="entry name" value="SAM-dependent_MTase"/>
</dbReference>
<dbReference type="HOGENOM" id="CLU_852248_0_0_5"/>
<dbReference type="AlphaFoldDB" id="Q98JC1"/>
<accession>Q98JC1</accession>
<evidence type="ECO:0000313" key="2">
    <source>
        <dbReference type="EMBL" id="BAB49245.1"/>
    </source>
</evidence>
<dbReference type="Gene3D" id="3.40.50.150">
    <property type="entry name" value="Vaccinia Virus protein VP39"/>
    <property type="match status" value="1"/>
</dbReference>
<organism evidence="2 3">
    <name type="scientific">Mesorhizobium japonicum (strain LMG 29417 / CECT 9101 / MAFF 303099)</name>
    <name type="common">Mesorhizobium loti (strain MAFF 303099)</name>
    <dbReference type="NCBI Taxonomy" id="266835"/>
    <lineage>
        <taxon>Bacteria</taxon>
        <taxon>Pseudomonadati</taxon>
        <taxon>Pseudomonadota</taxon>
        <taxon>Alphaproteobacteria</taxon>
        <taxon>Hyphomicrobiales</taxon>
        <taxon>Phyllobacteriaceae</taxon>
        <taxon>Mesorhizobium</taxon>
    </lineage>
</organism>
<reference evidence="2 3" key="1">
    <citation type="journal article" date="2000" name="DNA Res.">
        <title>Complete genome structure of the nitrogen-fixing symbiotic bacterium Mesorhizobium loti.</title>
        <authorList>
            <person name="Kaneko T."/>
            <person name="Nakamura Y."/>
            <person name="Sato S."/>
            <person name="Asamizu E."/>
            <person name="Kato T."/>
            <person name="Sasamoto S."/>
            <person name="Watanabe A."/>
            <person name="Idesawa K."/>
            <person name="Ishikawa A."/>
            <person name="Kawashima K."/>
            <person name="Kimura T."/>
            <person name="Kishida Y."/>
            <person name="Kiyokawa C."/>
            <person name="Kohara M."/>
            <person name="Matsumoto M."/>
            <person name="Matsuno A."/>
            <person name="Mochizuki Y."/>
            <person name="Nakayama S."/>
            <person name="Nakazaki N."/>
            <person name="Shimpo S."/>
            <person name="Sugimoto M."/>
            <person name="Takeuchi C."/>
            <person name="Yamada M."/>
            <person name="Tabata S."/>
        </authorList>
    </citation>
    <scope>NUCLEOTIDE SEQUENCE [LARGE SCALE GENOMIC DNA]</scope>
    <source>
        <strain evidence="3">LMG 29417 / CECT 9101 / MAFF 303099</strain>
    </source>
</reference>
<dbReference type="InterPro" id="IPR006342">
    <property type="entry name" value="FkbM_mtfrase"/>
</dbReference>
<evidence type="ECO:0000259" key="1">
    <source>
        <dbReference type="Pfam" id="PF05050"/>
    </source>
</evidence>